<organism evidence="1 2">
    <name type="scientific">Sporolactobacillus shoreicorticis</name>
    <dbReference type="NCBI Taxonomy" id="1923877"/>
    <lineage>
        <taxon>Bacteria</taxon>
        <taxon>Bacillati</taxon>
        <taxon>Bacillota</taxon>
        <taxon>Bacilli</taxon>
        <taxon>Bacillales</taxon>
        <taxon>Sporolactobacillaceae</taxon>
        <taxon>Sporolactobacillus</taxon>
    </lineage>
</organism>
<comment type="caution">
    <text evidence="1">The sequence shown here is derived from an EMBL/GenBank/DDBJ whole genome shotgun (WGS) entry which is preliminary data.</text>
</comment>
<name>A0ABW5RXS9_9BACL</name>
<keyword evidence="2" id="KW-1185">Reference proteome</keyword>
<accession>A0ABW5RXS9</accession>
<dbReference type="EMBL" id="JBHUMQ010000001">
    <property type="protein sequence ID" value="MFD2692286.1"/>
    <property type="molecule type" value="Genomic_DNA"/>
</dbReference>
<sequence>MTIKLIALNCHLKSQYYLAPRVLKNKEQSIFDEGALSRKKAVSSQGIDLDKYILKNVKLGNFQSYKINDNVSIIFTDDLGYFIEVASEVPSLPVTNNASPLFISLASSSYKNTKTYTYGITRYAYILHQPLYSVGVKGYFSYNKSKVNAHLVDGWYKRATASIWQVSDWHKGSRINSAKHGEVYSEGNFHFGIEYAGIGLILEEQHVKVYIRADKKGKHWHGYSMK</sequence>
<evidence type="ECO:0000313" key="2">
    <source>
        <dbReference type="Proteomes" id="UP001597399"/>
    </source>
</evidence>
<proteinExistence type="predicted"/>
<protein>
    <submittedName>
        <fullName evidence="1">Uncharacterized protein</fullName>
    </submittedName>
</protein>
<reference evidence="2" key="1">
    <citation type="journal article" date="2019" name="Int. J. Syst. Evol. Microbiol.">
        <title>The Global Catalogue of Microorganisms (GCM) 10K type strain sequencing project: providing services to taxonomists for standard genome sequencing and annotation.</title>
        <authorList>
            <consortium name="The Broad Institute Genomics Platform"/>
            <consortium name="The Broad Institute Genome Sequencing Center for Infectious Disease"/>
            <person name="Wu L."/>
            <person name="Ma J."/>
        </authorList>
    </citation>
    <scope>NUCLEOTIDE SEQUENCE [LARGE SCALE GENOMIC DNA]</scope>
    <source>
        <strain evidence="2">TISTR 2466</strain>
    </source>
</reference>
<dbReference type="Proteomes" id="UP001597399">
    <property type="component" value="Unassembled WGS sequence"/>
</dbReference>
<gene>
    <name evidence="1" type="ORF">ACFSUE_01320</name>
</gene>
<dbReference type="RefSeq" id="WP_253064943.1">
    <property type="nucleotide sequence ID" value="NZ_JAMXWM010000034.1"/>
</dbReference>
<evidence type="ECO:0000313" key="1">
    <source>
        <dbReference type="EMBL" id="MFD2692286.1"/>
    </source>
</evidence>